<dbReference type="Proteomes" id="UP000762676">
    <property type="component" value="Unassembled WGS sequence"/>
</dbReference>
<dbReference type="AlphaFoldDB" id="A0AAV4FGE2"/>
<protein>
    <submittedName>
        <fullName evidence="1">Uncharacterized protein</fullName>
    </submittedName>
</protein>
<reference evidence="1 2" key="1">
    <citation type="journal article" date="2021" name="Elife">
        <title>Chloroplast acquisition without the gene transfer in kleptoplastic sea slugs, Plakobranchus ocellatus.</title>
        <authorList>
            <person name="Maeda T."/>
            <person name="Takahashi S."/>
            <person name="Yoshida T."/>
            <person name="Shimamura S."/>
            <person name="Takaki Y."/>
            <person name="Nagai Y."/>
            <person name="Toyoda A."/>
            <person name="Suzuki Y."/>
            <person name="Arimoto A."/>
            <person name="Ishii H."/>
            <person name="Satoh N."/>
            <person name="Nishiyama T."/>
            <person name="Hasebe M."/>
            <person name="Maruyama T."/>
            <person name="Minagawa J."/>
            <person name="Obokata J."/>
            <person name="Shigenobu S."/>
        </authorList>
    </citation>
    <scope>NUCLEOTIDE SEQUENCE [LARGE SCALE GENOMIC DNA]</scope>
</reference>
<proteinExistence type="predicted"/>
<evidence type="ECO:0000313" key="2">
    <source>
        <dbReference type="Proteomes" id="UP000762676"/>
    </source>
</evidence>
<dbReference type="EMBL" id="BMAT01004328">
    <property type="protein sequence ID" value="GFR71940.1"/>
    <property type="molecule type" value="Genomic_DNA"/>
</dbReference>
<evidence type="ECO:0000313" key="1">
    <source>
        <dbReference type="EMBL" id="GFR71940.1"/>
    </source>
</evidence>
<comment type="caution">
    <text evidence="1">The sequence shown here is derived from an EMBL/GenBank/DDBJ whole genome shotgun (WGS) entry which is preliminary data.</text>
</comment>
<sequence>MIMTCAVNFYPPVLSNAHPGDRDGRGIYERQGINELLGLRQFHDVRGGSDDSAGLALLLLFDTRGRALGV</sequence>
<gene>
    <name evidence="1" type="ORF">ElyMa_002104600</name>
</gene>
<feature type="non-terminal residue" evidence="1">
    <location>
        <position position="70"/>
    </location>
</feature>
<organism evidence="1 2">
    <name type="scientific">Elysia marginata</name>
    <dbReference type="NCBI Taxonomy" id="1093978"/>
    <lineage>
        <taxon>Eukaryota</taxon>
        <taxon>Metazoa</taxon>
        <taxon>Spiralia</taxon>
        <taxon>Lophotrochozoa</taxon>
        <taxon>Mollusca</taxon>
        <taxon>Gastropoda</taxon>
        <taxon>Heterobranchia</taxon>
        <taxon>Euthyneura</taxon>
        <taxon>Panpulmonata</taxon>
        <taxon>Sacoglossa</taxon>
        <taxon>Placobranchoidea</taxon>
        <taxon>Plakobranchidae</taxon>
        <taxon>Elysia</taxon>
    </lineage>
</organism>
<accession>A0AAV4FGE2</accession>
<keyword evidence="2" id="KW-1185">Reference proteome</keyword>
<name>A0AAV4FGE2_9GAST</name>